<evidence type="ECO:0000256" key="2">
    <source>
        <dbReference type="ARBA" id="ARBA00012438"/>
    </source>
</evidence>
<accession>A0A2N3HZ38</accession>
<dbReference type="InterPro" id="IPR003594">
    <property type="entry name" value="HATPase_dom"/>
</dbReference>
<dbReference type="PANTHER" id="PTHR43102:SF2">
    <property type="entry name" value="GAF DOMAIN-CONTAINING PROTEIN"/>
    <property type="match status" value="1"/>
</dbReference>
<dbReference type="OrthoDB" id="9811889at2"/>
<dbReference type="InterPro" id="IPR036890">
    <property type="entry name" value="HATPase_C_sf"/>
</dbReference>
<dbReference type="InterPro" id="IPR005467">
    <property type="entry name" value="His_kinase_dom"/>
</dbReference>
<dbReference type="InterPro" id="IPR036097">
    <property type="entry name" value="HisK_dim/P_sf"/>
</dbReference>
<dbReference type="PROSITE" id="PS50109">
    <property type="entry name" value="HIS_KIN"/>
    <property type="match status" value="1"/>
</dbReference>
<sequence>MKFPPLPTNEKERLEALYAYDILDTPAEKEYDDIARLASIICQTPITLITLIDKDRQWFKARVGVENTETPRDYAFCSHAILQNTLMQVPNALQDDRFHDNPYVSNGMQVRFYAGMPLTTSEGYNLGTLCVIDKVPRQLTEEQQFALQVLAKQVTEKIEMRLKNKKLDFQKELLQKQLDFQKRVFSLIAHDVRSPLISMHGIVHLFTDELISFEEAKSSALKIQKDIQNILNILDYILAWGKLQQSNNKINPRVETFNLKEYLLPIFESETHRAEQKGVKFSYSIQNTSSNIQSDPFLLGSIIRNLLNNAIKFTPAGGKVFCEISQESQNLKIIVKDTGIGMSEEIQQNFWTGAGIVSRKGTNNEQGSGTALQLLRTFIYLLGGKIYLENVS</sequence>
<proteinExistence type="predicted"/>
<evidence type="ECO:0000313" key="4">
    <source>
        <dbReference type="EMBL" id="PKQ63253.1"/>
    </source>
</evidence>
<dbReference type="EC" id="2.7.13.3" evidence="2"/>
<dbReference type="InterPro" id="IPR003661">
    <property type="entry name" value="HisK_dim/P_dom"/>
</dbReference>
<dbReference type="Gene3D" id="3.30.565.10">
    <property type="entry name" value="Histidine kinase-like ATPase, C-terminal domain"/>
    <property type="match status" value="1"/>
</dbReference>
<comment type="catalytic activity">
    <reaction evidence="1">
        <text>ATP + protein L-histidine = ADP + protein N-phospho-L-histidine.</text>
        <dbReference type="EC" id="2.7.13.3"/>
    </reaction>
</comment>
<name>A0A2N3HZ38_9BACT</name>
<reference evidence="4 5" key="1">
    <citation type="submission" date="2017-06" db="EMBL/GenBank/DDBJ databases">
        <title>Raineya orbicola gen. nov., sp. nov. a slightly thermophilic bacterium of the phylum Bacteroidetes and the description of Raineyaceae fam. nov.</title>
        <authorList>
            <person name="Albuquerque L."/>
            <person name="Polonia A.R.M."/>
            <person name="Barroso C."/>
            <person name="Froufe H.J.C."/>
            <person name="Lage O."/>
            <person name="Lobo-Da-Cunha A."/>
            <person name="Egas C."/>
            <person name="Da Costa M.S."/>
        </authorList>
    </citation>
    <scope>NUCLEOTIDE SEQUENCE [LARGE SCALE GENOMIC DNA]</scope>
    <source>
        <strain evidence="4 5">SPSPC-11</strain>
    </source>
</reference>
<dbReference type="Pfam" id="PF02518">
    <property type="entry name" value="HATPase_c"/>
    <property type="match status" value="1"/>
</dbReference>
<dbReference type="InterPro" id="IPR003018">
    <property type="entry name" value="GAF"/>
</dbReference>
<dbReference type="Gene3D" id="3.30.450.40">
    <property type="match status" value="1"/>
</dbReference>
<dbReference type="Gene3D" id="1.10.287.130">
    <property type="match status" value="1"/>
</dbReference>
<evidence type="ECO:0000256" key="1">
    <source>
        <dbReference type="ARBA" id="ARBA00000085"/>
    </source>
</evidence>
<dbReference type="SUPFAM" id="SSF55781">
    <property type="entry name" value="GAF domain-like"/>
    <property type="match status" value="1"/>
</dbReference>
<feature type="domain" description="Histidine kinase" evidence="3">
    <location>
        <begin position="187"/>
        <end position="392"/>
    </location>
</feature>
<dbReference type="Proteomes" id="UP000233387">
    <property type="component" value="Unassembled WGS sequence"/>
</dbReference>
<comment type="caution">
    <text evidence="4">The sequence shown here is derived from an EMBL/GenBank/DDBJ whole genome shotgun (WGS) entry which is preliminary data.</text>
</comment>
<dbReference type="CDD" id="cd00082">
    <property type="entry name" value="HisKA"/>
    <property type="match status" value="1"/>
</dbReference>
<dbReference type="SUPFAM" id="SSF55874">
    <property type="entry name" value="ATPase domain of HSP90 chaperone/DNA topoisomerase II/histidine kinase"/>
    <property type="match status" value="1"/>
</dbReference>
<evidence type="ECO:0000313" key="5">
    <source>
        <dbReference type="Proteomes" id="UP000233387"/>
    </source>
</evidence>
<dbReference type="GO" id="GO:0000155">
    <property type="term" value="F:phosphorelay sensor kinase activity"/>
    <property type="evidence" value="ECO:0007669"/>
    <property type="project" value="InterPro"/>
</dbReference>
<dbReference type="SMART" id="SM00065">
    <property type="entry name" value="GAF"/>
    <property type="match status" value="1"/>
</dbReference>
<dbReference type="SMART" id="SM00387">
    <property type="entry name" value="HATPase_c"/>
    <property type="match status" value="1"/>
</dbReference>
<dbReference type="EMBL" id="NKXO01000084">
    <property type="protein sequence ID" value="PKQ63253.1"/>
    <property type="molecule type" value="Genomic_DNA"/>
</dbReference>
<keyword evidence="4" id="KW-0808">Transferase</keyword>
<dbReference type="SUPFAM" id="SSF47384">
    <property type="entry name" value="Homodimeric domain of signal transducing histidine kinase"/>
    <property type="match status" value="1"/>
</dbReference>
<dbReference type="PANTHER" id="PTHR43102">
    <property type="entry name" value="SLR1143 PROTEIN"/>
    <property type="match status" value="1"/>
</dbReference>
<dbReference type="InterPro" id="IPR029016">
    <property type="entry name" value="GAF-like_dom_sf"/>
</dbReference>
<dbReference type="RefSeq" id="WP_101359927.1">
    <property type="nucleotide sequence ID" value="NZ_NKXO01000084.1"/>
</dbReference>
<keyword evidence="5" id="KW-1185">Reference proteome</keyword>
<evidence type="ECO:0000259" key="3">
    <source>
        <dbReference type="PROSITE" id="PS50109"/>
    </source>
</evidence>
<protein>
    <recommendedName>
        <fullName evidence="2">histidine kinase</fullName>
        <ecNumber evidence="2">2.7.13.3</ecNumber>
    </recommendedName>
</protein>
<keyword evidence="4" id="KW-0418">Kinase</keyword>
<dbReference type="Pfam" id="PF01590">
    <property type="entry name" value="GAF"/>
    <property type="match status" value="1"/>
</dbReference>
<organism evidence="4 5">
    <name type="scientific">Raineya orbicola</name>
    <dbReference type="NCBI Taxonomy" id="2016530"/>
    <lineage>
        <taxon>Bacteria</taxon>
        <taxon>Pseudomonadati</taxon>
        <taxon>Bacteroidota</taxon>
        <taxon>Cytophagia</taxon>
        <taxon>Cytophagales</taxon>
        <taxon>Raineyaceae</taxon>
        <taxon>Raineya</taxon>
    </lineage>
</organism>
<gene>
    <name evidence="4" type="ORF">Rain11_2666</name>
</gene>
<dbReference type="AlphaFoldDB" id="A0A2N3HZ38"/>